<name>A0ABR0C4Z4_PURLI</name>
<feature type="compositionally biased region" description="Basic residues" evidence="1">
    <location>
        <begin position="24"/>
        <end position="39"/>
    </location>
</feature>
<reference evidence="2 3" key="1">
    <citation type="journal article" date="2024" name="Microbiol. Resour. Announc.">
        <title>Genome annotations for the ascomycete fungi Trichoderma harzianum, Trichoderma aggressivum, and Purpureocillium lilacinum.</title>
        <authorList>
            <person name="Beijen E.P.W."/>
            <person name="Ohm R.A."/>
        </authorList>
    </citation>
    <scope>NUCLEOTIDE SEQUENCE [LARGE SCALE GENOMIC DNA]</scope>
    <source>
        <strain evidence="2 3">CBS 150709</strain>
    </source>
</reference>
<sequence>MGGSSFSRPVTRSPLLSHGPATKSKSHEHRKHRSRHRARLLMGRRGVHAKTPSFEQHVVTEHCTALRPIQHLKSQSACPDFDELIVSPHMTASKKTTAAAATTATTSTTTLIVGLSGCSCSGKSTLARLLRDVFPGCLVVHEDDFYKPASQLPRKNGFVDWDCAEAIDVPALADALSYVREHASLPPDLTTRHGRQDQEFINGCSIHPSVISELQHTVRSSLPPPTMTTTPSPPPRVCIVEGFLLYGPLMTALEPLLDVKCFVRASRARVTARRRDRDAYMCARWEGFWPDPPGYVDEVVWPNYVRAHAWMFEAGDVEGRFLGEERLRRRECDGGGGGVEVMREGAAVDADMEGTLRWFFGVVLKEVQKRAPR</sequence>
<accession>A0ABR0C4Z4</accession>
<dbReference type="InterPro" id="IPR027417">
    <property type="entry name" value="P-loop_NTPase"/>
</dbReference>
<organism evidence="2 3">
    <name type="scientific">Purpureocillium lilacinum</name>
    <name type="common">Paecilomyces lilacinus</name>
    <dbReference type="NCBI Taxonomy" id="33203"/>
    <lineage>
        <taxon>Eukaryota</taxon>
        <taxon>Fungi</taxon>
        <taxon>Dikarya</taxon>
        <taxon>Ascomycota</taxon>
        <taxon>Pezizomycotina</taxon>
        <taxon>Sordariomycetes</taxon>
        <taxon>Hypocreomycetidae</taxon>
        <taxon>Hypocreales</taxon>
        <taxon>Ophiocordycipitaceae</taxon>
        <taxon>Purpureocillium</taxon>
    </lineage>
</organism>
<protein>
    <recommendedName>
        <fullName evidence="4">Nicotinamide riboside kinase 1</fullName>
    </recommendedName>
</protein>
<evidence type="ECO:0000313" key="3">
    <source>
        <dbReference type="Proteomes" id="UP001287286"/>
    </source>
</evidence>
<feature type="region of interest" description="Disordered" evidence="1">
    <location>
        <begin position="1"/>
        <end position="40"/>
    </location>
</feature>
<proteinExistence type="predicted"/>
<gene>
    <name evidence="2" type="ORF">Purlil1_4301</name>
</gene>
<evidence type="ECO:0008006" key="4">
    <source>
        <dbReference type="Google" id="ProtNLM"/>
    </source>
</evidence>
<dbReference type="SUPFAM" id="SSF52540">
    <property type="entry name" value="P-loop containing nucleoside triphosphate hydrolases"/>
    <property type="match status" value="1"/>
</dbReference>
<dbReference type="Gene3D" id="3.40.50.300">
    <property type="entry name" value="P-loop containing nucleotide triphosphate hydrolases"/>
    <property type="match status" value="1"/>
</dbReference>
<dbReference type="PANTHER" id="PTHR10285">
    <property type="entry name" value="URIDINE KINASE"/>
    <property type="match status" value="1"/>
</dbReference>
<dbReference type="Proteomes" id="UP001287286">
    <property type="component" value="Unassembled WGS sequence"/>
</dbReference>
<keyword evidence="3" id="KW-1185">Reference proteome</keyword>
<feature type="compositionally biased region" description="Polar residues" evidence="1">
    <location>
        <begin position="1"/>
        <end position="10"/>
    </location>
</feature>
<dbReference type="EMBL" id="JAWRVI010000012">
    <property type="protein sequence ID" value="KAK4091287.1"/>
    <property type="molecule type" value="Genomic_DNA"/>
</dbReference>
<dbReference type="CDD" id="cd02024">
    <property type="entry name" value="NRK1"/>
    <property type="match status" value="1"/>
</dbReference>
<evidence type="ECO:0000256" key="1">
    <source>
        <dbReference type="SAM" id="MobiDB-lite"/>
    </source>
</evidence>
<evidence type="ECO:0000313" key="2">
    <source>
        <dbReference type="EMBL" id="KAK4091287.1"/>
    </source>
</evidence>
<comment type="caution">
    <text evidence="2">The sequence shown here is derived from an EMBL/GenBank/DDBJ whole genome shotgun (WGS) entry which is preliminary data.</text>
</comment>